<feature type="region of interest" description="Disordered" evidence="1">
    <location>
        <begin position="1"/>
        <end position="22"/>
    </location>
</feature>
<dbReference type="Proteomes" id="UP001596413">
    <property type="component" value="Unassembled WGS sequence"/>
</dbReference>
<accession>A0ABW2GI64</accession>
<proteinExistence type="predicted"/>
<organism evidence="2 3">
    <name type="scientific">Streptomyces polyrhachis</name>
    <dbReference type="NCBI Taxonomy" id="1282885"/>
    <lineage>
        <taxon>Bacteria</taxon>
        <taxon>Bacillati</taxon>
        <taxon>Actinomycetota</taxon>
        <taxon>Actinomycetes</taxon>
        <taxon>Kitasatosporales</taxon>
        <taxon>Streptomycetaceae</taxon>
        <taxon>Streptomyces</taxon>
    </lineage>
</organism>
<evidence type="ECO:0000313" key="2">
    <source>
        <dbReference type="EMBL" id="MFC7219656.1"/>
    </source>
</evidence>
<evidence type="ECO:0000256" key="1">
    <source>
        <dbReference type="SAM" id="MobiDB-lite"/>
    </source>
</evidence>
<comment type="caution">
    <text evidence="2">The sequence shown here is derived from an EMBL/GenBank/DDBJ whole genome shotgun (WGS) entry which is preliminary data.</text>
</comment>
<protein>
    <submittedName>
        <fullName evidence="2">Uncharacterized protein</fullName>
    </submittedName>
</protein>
<sequence length="109" mass="11816">MRLQLPGANAAGRRTHPIEWSRRSSDNGIDTILRAFDASFWGLQSTGRSDDALLAATSLNGETLLAMGKIVRGGRNLRRIAESICSLESQGDARVNRDTVCGMAREADN</sequence>
<reference evidence="3" key="1">
    <citation type="journal article" date="2019" name="Int. J. Syst. Evol. Microbiol.">
        <title>The Global Catalogue of Microorganisms (GCM) 10K type strain sequencing project: providing services to taxonomists for standard genome sequencing and annotation.</title>
        <authorList>
            <consortium name="The Broad Institute Genomics Platform"/>
            <consortium name="The Broad Institute Genome Sequencing Center for Infectious Disease"/>
            <person name="Wu L."/>
            <person name="Ma J."/>
        </authorList>
    </citation>
    <scope>NUCLEOTIDE SEQUENCE [LARGE SCALE GENOMIC DNA]</scope>
    <source>
        <strain evidence="3">CGMCC 1.13681</strain>
    </source>
</reference>
<name>A0ABW2GI64_9ACTN</name>
<dbReference type="RefSeq" id="WP_386415605.1">
    <property type="nucleotide sequence ID" value="NZ_JBHSZO010000023.1"/>
</dbReference>
<gene>
    <name evidence="2" type="ORF">ACFQLX_16005</name>
</gene>
<dbReference type="EMBL" id="JBHSZO010000023">
    <property type="protein sequence ID" value="MFC7219656.1"/>
    <property type="molecule type" value="Genomic_DNA"/>
</dbReference>
<evidence type="ECO:0000313" key="3">
    <source>
        <dbReference type="Proteomes" id="UP001596413"/>
    </source>
</evidence>
<keyword evidence="3" id="KW-1185">Reference proteome</keyword>